<gene>
    <name evidence="1" type="ORF">FHS09_002878</name>
</gene>
<reference evidence="1 2" key="1">
    <citation type="submission" date="2020-08" db="EMBL/GenBank/DDBJ databases">
        <title>Genomic Encyclopedia of Type Strains, Phase III (KMG-III): the genomes of soil and plant-associated and newly described type strains.</title>
        <authorList>
            <person name="Whitman W."/>
        </authorList>
    </citation>
    <scope>NUCLEOTIDE SEQUENCE [LARGE SCALE GENOMIC DNA]</scope>
    <source>
        <strain evidence="1 2">CECT 8799</strain>
    </source>
</reference>
<sequence length="109" mass="12038">MANNNIAKRQEKISRKIFPARLVEWAKERGDVPITSDLMGTLRFAQGFGETHLPQGIAEQQRQVDNAELGVKHALPHQRGDVLGKANCRTGVKTALESSDNHEKQGTPP</sequence>
<keyword evidence="2" id="KW-1185">Reference proteome</keyword>
<name>A0A7W4WD79_9GAMM</name>
<evidence type="ECO:0000313" key="2">
    <source>
        <dbReference type="Proteomes" id="UP000535937"/>
    </source>
</evidence>
<protein>
    <submittedName>
        <fullName evidence="1">Uncharacterized protein</fullName>
    </submittedName>
</protein>
<dbReference type="AlphaFoldDB" id="A0A7W4WD79"/>
<dbReference type="EMBL" id="JACHWZ010000013">
    <property type="protein sequence ID" value="MBB3062034.1"/>
    <property type="molecule type" value="Genomic_DNA"/>
</dbReference>
<proteinExistence type="predicted"/>
<dbReference type="Proteomes" id="UP000535937">
    <property type="component" value="Unassembled WGS sequence"/>
</dbReference>
<evidence type="ECO:0000313" key="1">
    <source>
        <dbReference type="EMBL" id="MBB3062034.1"/>
    </source>
</evidence>
<comment type="caution">
    <text evidence="1">The sequence shown here is derived from an EMBL/GenBank/DDBJ whole genome shotgun (WGS) entry which is preliminary data.</text>
</comment>
<accession>A0A7W4WD79</accession>
<dbReference type="RefSeq" id="WP_183460973.1">
    <property type="nucleotide sequence ID" value="NZ_JACHWZ010000013.1"/>
</dbReference>
<organism evidence="1 2">
    <name type="scientific">Microbulbifer rhizosphaerae</name>
    <dbReference type="NCBI Taxonomy" id="1562603"/>
    <lineage>
        <taxon>Bacteria</taxon>
        <taxon>Pseudomonadati</taxon>
        <taxon>Pseudomonadota</taxon>
        <taxon>Gammaproteobacteria</taxon>
        <taxon>Cellvibrionales</taxon>
        <taxon>Microbulbiferaceae</taxon>
        <taxon>Microbulbifer</taxon>
    </lineage>
</organism>